<sequence length="81" mass="9053">MLDILPETPGPLISDVRQNGAGPLHAGLLDELLLFTHPVILGTGRPLFDRHDRATELDLLEQRSFDEGVTLHRYAVRRQTA</sequence>
<dbReference type="Pfam" id="PF01872">
    <property type="entry name" value="RibD_C"/>
    <property type="match status" value="1"/>
</dbReference>
<name>A0ABZ1PQQ9_9ACTN</name>
<organism evidence="2 3">
    <name type="scientific">Micromonospora zamorensis</name>
    <dbReference type="NCBI Taxonomy" id="709883"/>
    <lineage>
        <taxon>Bacteria</taxon>
        <taxon>Bacillati</taxon>
        <taxon>Actinomycetota</taxon>
        <taxon>Actinomycetes</taxon>
        <taxon>Micromonosporales</taxon>
        <taxon>Micromonosporaceae</taxon>
        <taxon>Micromonospora</taxon>
    </lineage>
</organism>
<evidence type="ECO:0000259" key="1">
    <source>
        <dbReference type="Pfam" id="PF01872"/>
    </source>
</evidence>
<proteinExistence type="predicted"/>
<evidence type="ECO:0000313" key="3">
    <source>
        <dbReference type="Proteomes" id="UP001346877"/>
    </source>
</evidence>
<accession>A0ABZ1PQQ9</accession>
<dbReference type="Proteomes" id="UP001346877">
    <property type="component" value="Chromosome"/>
</dbReference>
<evidence type="ECO:0000313" key="2">
    <source>
        <dbReference type="EMBL" id="WUI86201.1"/>
    </source>
</evidence>
<reference evidence="2 3" key="1">
    <citation type="submission" date="2022-10" db="EMBL/GenBank/DDBJ databases">
        <title>The complete genomes of actinobacterial strains from the NBC collection.</title>
        <authorList>
            <person name="Joergensen T.S."/>
            <person name="Alvarez Arevalo M."/>
            <person name="Sterndorff E.B."/>
            <person name="Faurdal D."/>
            <person name="Vuksanovic O."/>
            <person name="Mourched A.-S."/>
            <person name="Charusanti P."/>
            <person name="Shaw S."/>
            <person name="Blin K."/>
            <person name="Weber T."/>
        </authorList>
    </citation>
    <scope>NUCLEOTIDE SEQUENCE [LARGE SCALE GENOMIC DNA]</scope>
    <source>
        <strain evidence="2 3">NBC_00396</strain>
    </source>
</reference>
<dbReference type="SUPFAM" id="SSF53597">
    <property type="entry name" value="Dihydrofolate reductase-like"/>
    <property type="match status" value="1"/>
</dbReference>
<gene>
    <name evidence="2" type="ORF">OG375_32190</name>
</gene>
<protein>
    <submittedName>
        <fullName evidence="2">Dihydrofolate reductase family protein</fullName>
    </submittedName>
</protein>
<dbReference type="EMBL" id="CP107941">
    <property type="protein sequence ID" value="WUI86201.1"/>
    <property type="molecule type" value="Genomic_DNA"/>
</dbReference>
<keyword evidence="3" id="KW-1185">Reference proteome</keyword>
<dbReference type="Gene3D" id="3.40.430.10">
    <property type="entry name" value="Dihydrofolate Reductase, subunit A"/>
    <property type="match status" value="1"/>
</dbReference>
<dbReference type="InterPro" id="IPR024072">
    <property type="entry name" value="DHFR-like_dom_sf"/>
</dbReference>
<dbReference type="InterPro" id="IPR002734">
    <property type="entry name" value="RibDG_C"/>
</dbReference>
<feature type="domain" description="Bacterial bifunctional deaminase-reductase C-terminal" evidence="1">
    <location>
        <begin position="24"/>
        <end position="71"/>
    </location>
</feature>